<evidence type="ECO:0000313" key="2">
    <source>
        <dbReference type="Proteomes" id="UP000284021"/>
    </source>
</evidence>
<keyword evidence="2" id="KW-1185">Reference proteome</keyword>
<gene>
    <name evidence="1" type="ORF">D3879_04150</name>
</gene>
<reference evidence="1 2" key="1">
    <citation type="submission" date="2018-09" db="EMBL/GenBank/DDBJ databases">
        <authorList>
            <person name="Zhu H."/>
        </authorList>
    </citation>
    <scope>NUCLEOTIDE SEQUENCE [LARGE SCALE GENOMIC DNA]</scope>
    <source>
        <strain evidence="1 2">K1S02-6</strain>
    </source>
</reference>
<dbReference type="RefSeq" id="WP_119952816.1">
    <property type="nucleotide sequence ID" value="NZ_QYUR01000002.1"/>
</dbReference>
<organism evidence="1 2">
    <name type="scientific">Pseudomonas cavernicola</name>
    <dbReference type="NCBI Taxonomy" id="2320866"/>
    <lineage>
        <taxon>Bacteria</taxon>
        <taxon>Pseudomonadati</taxon>
        <taxon>Pseudomonadota</taxon>
        <taxon>Gammaproteobacteria</taxon>
        <taxon>Pseudomonadales</taxon>
        <taxon>Pseudomonadaceae</taxon>
        <taxon>Pseudomonas</taxon>
    </lineage>
</organism>
<dbReference type="Proteomes" id="UP000284021">
    <property type="component" value="Unassembled WGS sequence"/>
</dbReference>
<comment type="caution">
    <text evidence="1">The sequence shown here is derived from an EMBL/GenBank/DDBJ whole genome shotgun (WGS) entry which is preliminary data.</text>
</comment>
<dbReference type="AlphaFoldDB" id="A0A418XJ50"/>
<proteinExistence type="predicted"/>
<accession>A0A418XJ50</accession>
<sequence length="203" mass="22423">MSMPPLRLQHWLLFALVALLFFAWGGWLMRAPDKVAPLPGLAEWQSQVLTPLAENQLTLSRLSAVAEGELWLQPRLDGPRLLYRAELAASGEVWQLEAELALSDSERVSLMAATGLEPKDAEQPLSQQLLAQLGSHALATLTLTPLQPVSGERVAASLGQPRLRLELAEGEAWVYPLQGLTAHLQDDQLQLLRVVPRRALEQH</sequence>
<dbReference type="OrthoDB" id="6849476at2"/>
<name>A0A418XJ50_9PSED</name>
<evidence type="ECO:0000313" key="1">
    <source>
        <dbReference type="EMBL" id="RJG12490.1"/>
    </source>
</evidence>
<dbReference type="EMBL" id="QYUR01000002">
    <property type="protein sequence ID" value="RJG12490.1"/>
    <property type="molecule type" value="Genomic_DNA"/>
</dbReference>
<protein>
    <submittedName>
        <fullName evidence="1">Uncharacterized protein</fullName>
    </submittedName>
</protein>